<protein>
    <recommendedName>
        <fullName evidence="1">DUF4408 domain-containing protein</fullName>
    </recommendedName>
</protein>
<comment type="caution">
    <text evidence="2">The sequence shown here is derived from an EMBL/GenBank/DDBJ whole genome shotgun (WGS) entry which is preliminary data.</text>
</comment>
<evidence type="ECO:0000313" key="2">
    <source>
        <dbReference type="EMBL" id="CAK9141789.1"/>
    </source>
</evidence>
<accession>A0ABC8RFJ9</accession>
<dbReference type="InterPro" id="IPR025520">
    <property type="entry name" value="DUF4408"/>
</dbReference>
<gene>
    <name evidence="2" type="ORF">ILEXP_LOCUS9414</name>
</gene>
<evidence type="ECO:0000259" key="1">
    <source>
        <dbReference type="Pfam" id="PF14364"/>
    </source>
</evidence>
<organism evidence="2 3">
    <name type="scientific">Ilex paraguariensis</name>
    <name type="common">yerba mate</name>
    <dbReference type="NCBI Taxonomy" id="185542"/>
    <lineage>
        <taxon>Eukaryota</taxon>
        <taxon>Viridiplantae</taxon>
        <taxon>Streptophyta</taxon>
        <taxon>Embryophyta</taxon>
        <taxon>Tracheophyta</taxon>
        <taxon>Spermatophyta</taxon>
        <taxon>Magnoliopsida</taxon>
        <taxon>eudicotyledons</taxon>
        <taxon>Gunneridae</taxon>
        <taxon>Pentapetalae</taxon>
        <taxon>asterids</taxon>
        <taxon>campanulids</taxon>
        <taxon>Aquifoliales</taxon>
        <taxon>Aquifoliaceae</taxon>
        <taxon>Ilex</taxon>
    </lineage>
</organism>
<dbReference type="Pfam" id="PF14364">
    <property type="entry name" value="DUF4408"/>
    <property type="match status" value="1"/>
</dbReference>
<feature type="domain" description="DUF4408" evidence="1">
    <location>
        <begin position="15"/>
        <end position="47"/>
    </location>
</feature>
<reference evidence="2 3" key="1">
    <citation type="submission" date="2024-02" db="EMBL/GenBank/DDBJ databases">
        <authorList>
            <person name="Vignale AGUSTIN F."/>
            <person name="Sosa J E."/>
            <person name="Modenutti C."/>
        </authorList>
    </citation>
    <scope>NUCLEOTIDE SEQUENCE [LARGE SCALE GENOMIC DNA]</scope>
</reference>
<dbReference type="EMBL" id="CAUOFW020001174">
    <property type="protein sequence ID" value="CAK9141789.1"/>
    <property type="molecule type" value="Genomic_DNA"/>
</dbReference>
<keyword evidence="3" id="KW-1185">Reference proteome</keyword>
<dbReference type="Proteomes" id="UP001642360">
    <property type="component" value="Unassembled WGS sequence"/>
</dbReference>
<proteinExistence type="predicted"/>
<name>A0ABC8RFJ9_9AQUA</name>
<sequence>MVCVFSVPLILDEVPTIWSTVVSWLKPPYLYVIINGIIITIAASSRFGHKLDDEHTQSEPLVPSRPLQSDLVAVSAQPEFGDVEERQMVVYESEEKVLEVVNGSEIVADDDDDEEDLFVLSRSSWTPSHRKIPQGFKRNFFRERRRNLWFLLDLVTGNQ</sequence>
<dbReference type="AlphaFoldDB" id="A0ABC8RFJ9"/>
<evidence type="ECO:0000313" key="3">
    <source>
        <dbReference type="Proteomes" id="UP001642360"/>
    </source>
</evidence>